<feature type="compositionally biased region" description="Basic and acidic residues" evidence="1">
    <location>
        <begin position="856"/>
        <end position="865"/>
    </location>
</feature>
<dbReference type="InterPro" id="IPR013083">
    <property type="entry name" value="Znf_RING/FYVE/PHD"/>
</dbReference>
<organism evidence="3">
    <name type="scientific">Harpegnathos saltator</name>
    <name type="common">Jerdon's jumping ant</name>
    <dbReference type="NCBI Taxonomy" id="610380"/>
    <lineage>
        <taxon>Eukaryota</taxon>
        <taxon>Metazoa</taxon>
        <taxon>Ecdysozoa</taxon>
        <taxon>Arthropoda</taxon>
        <taxon>Hexapoda</taxon>
        <taxon>Insecta</taxon>
        <taxon>Pterygota</taxon>
        <taxon>Neoptera</taxon>
        <taxon>Endopterygota</taxon>
        <taxon>Hymenoptera</taxon>
        <taxon>Apocrita</taxon>
        <taxon>Aculeata</taxon>
        <taxon>Formicoidea</taxon>
        <taxon>Formicidae</taxon>
        <taxon>Ponerinae</taxon>
        <taxon>Ponerini</taxon>
        <taxon>Harpegnathos</taxon>
    </lineage>
</organism>
<keyword evidence="3" id="KW-1185">Reference proteome</keyword>
<dbReference type="InterPro" id="IPR011011">
    <property type="entry name" value="Znf_FYVE_PHD"/>
</dbReference>
<feature type="compositionally biased region" description="Basic and acidic residues" evidence="1">
    <location>
        <begin position="935"/>
        <end position="945"/>
    </location>
</feature>
<dbReference type="InParanoid" id="E2BJI3"/>
<feature type="region of interest" description="Disordered" evidence="1">
    <location>
        <begin position="97"/>
        <end position="144"/>
    </location>
</feature>
<evidence type="ECO:0000256" key="1">
    <source>
        <dbReference type="SAM" id="MobiDB-lite"/>
    </source>
</evidence>
<dbReference type="PANTHER" id="PTHR24102:SF28">
    <property type="entry name" value="PHD-TYPE DOMAIN-CONTAINING PROTEIN"/>
    <property type="match status" value="1"/>
</dbReference>
<evidence type="ECO:0000313" key="2">
    <source>
        <dbReference type="EMBL" id="EFN84140.1"/>
    </source>
</evidence>
<dbReference type="Gene3D" id="3.30.40.10">
    <property type="entry name" value="Zinc/RING finger domain, C3HC4 (zinc finger)"/>
    <property type="match status" value="1"/>
</dbReference>
<feature type="compositionally biased region" description="Acidic residues" evidence="1">
    <location>
        <begin position="121"/>
        <end position="130"/>
    </location>
</feature>
<feature type="compositionally biased region" description="Polar residues" evidence="1">
    <location>
        <begin position="201"/>
        <end position="211"/>
    </location>
</feature>
<dbReference type="OMA" id="NKAVHIP"/>
<feature type="compositionally biased region" description="Acidic residues" evidence="1">
    <location>
        <begin position="1031"/>
        <end position="1054"/>
    </location>
</feature>
<feature type="compositionally biased region" description="Polar residues" evidence="1">
    <location>
        <begin position="102"/>
        <end position="118"/>
    </location>
</feature>
<evidence type="ECO:0000313" key="3">
    <source>
        <dbReference type="Proteomes" id="UP000008237"/>
    </source>
</evidence>
<dbReference type="SUPFAM" id="SSF57903">
    <property type="entry name" value="FYVE/PHD zinc finger"/>
    <property type="match status" value="1"/>
</dbReference>
<feature type="region of interest" description="Disordered" evidence="1">
    <location>
        <begin position="929"/>
        <end position="996"/>
    </location>
</feature>
<dbReference type="EMBL" id="GL448571">
    <property type="protein sequence ID" value="EFN84140.1"/>
    <property type="molecule type" value="Genomic_DNA"/>
</dbReference>
<accession>E2BJI3</accession>
<feature type="compositionally biased region" description="Polar residues" evidence="1">
    <location>
        <begin position="874"/>
        <end position="883"/>
    </location>
</feature>
<reference evidence="2 3" key="1">
    <citation type="journal article" date="2010" name="Science">
        <title>Genomic comparison of the ants Camponotus floridanus and Harpegnathos saltator.</title>
        <authorList>
            <person name="Bonasio R."/>
            <person name="Zhang G."/>
            <person name="Ye C."/>
            <person name="Mutti N.S."/>
            <person name="Fang X."/>
            <person name="Qin N."/>
            <person name="Donahue G."/>
            <person name="Yang P."/>
            <person name="Li Q."/>
            <person name="Li C."/>
            <person name="Zhang P."/>
            <person name="Huang Z."/>
            <person name="Berger S.L."/>
            <person name="Reinberg D."/>
            <person name="Wang J."/>
            <person name="Liebig J."/>
        </authorList>
    </citation>
    <scope>NUCLEOTIDE SEQUENCE [LARGE SCALE GENOMIC DNA]</scope>
    <source>
        <strain evidence="2 3">R22 G/1</strain>
    </source>
</reference>
<dbReference type="PANTHER" id="PTHR24102">
    <property type="entry name" value="PHD FINGER PROTEIN"/>
    <property type="match status" value="1"/>
</dbReference>
<dbReference type="STRING" id="610380.E2BJI3"/>
<dbReference type="CDD" id="cd15489">
    <property type="entry name" value="PHD_SF"/>
    <property type="match status" value="1"/>
</dbReference>
<feature type="compositionally biased region" description="Low complexity" evidence="1">
    <location>
        <begin position="967"/>
        <end position="981"/>
    </location>
</feature>
<feature type="region of interest" description="Disordered" evidence="1">
    <location>
        <begin position="825"/>
        <end position="915"/>
    </location>
</feature>
<feature type="region of interest" description="Disordered" evidence="1">
    <location>
        <begin position="1024"/>
        <end position="1054"/>
    </location>
</feature>
<feature type="compositionally biased region" description="Basic and acidic residues" evidence="1">
    <location>
        <begin position="904"/>
        <end position="914"/>
    </location>
</feature>
<dbReference type="OrthoDB" id="336088at2759"/>
<gene>
    <name evidence="2" type="ORF">EAI_11177</name>
</gene>
<name>E2BJI3_HARSA</name>
<protein>
    <submittedName>
        <fullName evidence="2">PHD finger protein 21A</fullName>
    </submittedName>
</protein>
<sequence length="1054" mass="114980">MCVVKLKNDPNNSDIHSRKEKIQLHILSLGKCQRLRKAVQSVAADGPNGPKVSIASIWNLNNNNHITNNNETKHETVANGFETKPSKEYYEEVVTNGDVPSPVQNNDCAKRSPSSVGTASGEDDIVEVPMDENSNKKEETKEEYEDEIMNKEFFLRTLELITKEIALELQNKRAERKRRSTANPHFVYSMVEQPAKRQKKQSYMQSGNAPHTRQAARMNGPSPPPSKAQATKSTSQQARAITKLIPVQKSNTRPNILRNADSKVFVNKNKIEDKQTQSSVTGAKTIQIGGKTVHLPGLPSSLTIERIENESVVCITCRNKSSGQYKIPSVLGPLTVCEICSRSYHVTCHTMPAPPSTCPKCAILVRSRKNVQKQEEAEGGERMDGEKLPLKGDKLVATTLASGANGKAGEDSEVYQTSSGLHKVDANEKKRILSSTFGVNKLPASTFLIPITSDNTSSDVEQFDDGKFTSVTDNEQRQDVVPRNPVVLSQPQRSGITYVQAEEQMSYSYQLPGTSAQPEKHQSYLIVKKITESGRRSDQPADGQTDEQGHSAVVNYQLPTTSGCSSSLEAGIVVAHSLLFGRNNRKRKTARAIPALHRIIGSEGLLPVAAEYQLDRATINGRKPWTKLSRGKFCISQQSSGRPATETLFPSYSDCVEISDEHLQIAKPTLASAEETASCDGRLGKHRSSRAGTIVHSLFSGNNRPYIISDRARESRGFGANDRDCPLLRQQLCRLEHEQLESREQSGRATATTTVQLQRRALTRFFEHVKLEEAHIPAPLRTKLVHKSKLVALEGRELDSVGESVGRKGACDRRYDDAGVSADAALLTSSSNSDEDSLDEETRRSRGAASDIAVPPRDKHEKDAAKWSPLCRPSSVQSPSASNDYERARQVKSQQSSKLFFRSTSRERKQKDDAAGALSIAQSNLSELLNEVSVPDDKADTERQDLPSGGRPSSRSSISSSGGGSSSGNSNSSSSSSSSSGHSDTPEQAMNGADGLAVSHITKNICELLNDNPTSPGEEELVRYVSAMGGGDDDDDVVDADDDDDDDDDDAVTG</sequence>
<feature type="region of interest" description="Disordered" evidence="1">
    <location>
        <begin position="191"/>
        <end position="236"/>
    </location>
</feature>
<dbReference type="Proteomes" id="UP000008237">
    <property type="component" value="Unassembled WGS sequence"/>
</dbReference>
<proteinExistence type="predicted"/>
<feature type="compositionally biased region" description="Low complexity" evidence="1">
    <location>
        <begin position="947"/>
        <end position="960"/>
    </location>
</feature>
<dbReference type="AlphaFoldDB" id="E2BJI3"/>